<sequence>MRQQVLLLAGCMALSGCSSFFEIDPYNAVKESDFYQNREDLNAAAAGMYEPLSRDVHKFLLWGDARADMVTTGQSEPDPYINEFVRNDVSVNNPYTDYTAVYETIARCNRQMERVYDVLLADDKVMDRDAGAYYGEALLLRTYCYYHLLRTFDRFPIIRSDYAEEIRFVNAQGDTVSRSTQEMSMHEIRGLYQFPEDKQETWLMVYNDVLTVLGILPLNYQWSQTTLSPQERFGRTSQPMANTLATELALWLGEYQSASAFANSPIINNQHSLGGPGNWINQFTGSWAGQHSLFLLGYQYARSFETNRLQEFTSPVAEAGGRYYLKPVSHVINTIFSHEANDIRTAFSYKLIGQDTVIWKYIGVDNIASMRPAYESSASWPVYRSADAYLYKALADLMLNDYASAFNFLNSLREARGLLPLLPEETDYTNREFMMEQLFRERAREFAFEGKRWYDLMLWSKLAGENKLASRVASKYPPGMREQVEATLRFEQNWYIPVDPLLWK</sequence>
<dbReference type="Pfam" id="PF14322">
    <property type="entry name" value="SusD-like_3"/>
    <property type="match status" value="1"/>
</dbReference>
<dbReference type="SUPFAM" id="SSF48452">
    <property type="entry name" value="TPR-like"/>
    <property type="match status" value="1"/>
</dbReference>
<keyword evidence="4" id="KW-0472">Membrane</keyword>
<dbReference type="PROSITE" id="PS51257">
    <property type="entry name" value="PROKAR_LIPOPROTEIN"/>
    <property type="match status" value="1"/>
</dbReference>
<dbReference type="InterPro" id="IPR012944">
    <property type="entry name" value="SusD_RagB_dom"/>
</dbReference>
<evidence type="ECO:0000313" key="9">
    <source>
        <dbReference type="Proteomes" id="UP001595526"/>
    </source>
</evidence>
<evidence type="ECO:0000256" key="1">
    <source>
        <dbReference type="ARBA" id="ARBA00004442"/>
    </source>
</evidence>
<dbReference type="Proteomes" id="UP001595526">
    <property type="component" value="Unassembled WGS sequence"/>
</dbReference>
<dbReference type="Pfam" id="PF07980">
    <property type="entry name" value="SusD_RagB"/>
    <property type="match status" value="1"/>
</dbReference>
<comment type="caution">
    <text evidence="8">The sequence shown here is derived from an EMBL/GenBank/DDBJ whole genome shotgun (WGS) entry which is preliminary data.</text>
</comment>
<keyword evidence="9" id="KW-1185">Reference proteome</keyword>
<feature type="domain" description="SusD-like N-terminal" evidence="7">
    <location>
        <begin position="20"/>
        <end position="189"/>
    </location>
</feature>
<comment type="similarity">
    <text evidence="2">Belongs to the SusD family.</text>
</comment>
<reference evidence="9" key="1">
    <citation type="journal article" date="2019" name="Int. J. Syst. Evol. Microbiol.">
        <title>The Global Catalogue of Microorganisms (GCM) 10K type strain sequencing project: providing services to taxonomists for standard genome sequencing and annotation.</title>
        <authorList>
            <consortium name="The Broad Institute Genomics Platform"/>
            <consortium name="The Broad Institute Genome Sequencing Center for Infectious Disease"/>
            <person name="Wu L."/>
            <person name="Ma J."/>
        </authorList>
    </citation>
    <scope>NUCLEOTIDE SEQUENCE [LARGE SCALE GENOMIC DNA]</scope>
    <source>
        <strain evidence="9">KCTC 52416</strain>
    </source>
</reference>
<dbReference type="InterPro" id="IPR033985">
    <property type="entry name" value="SusD-like_N"/>
</dbReference>
<dbReference type="RefSeq" id="WP_379019958.1">
    <property type="nucleotide sequence ID" value="NZ_JBHRTA010000009.1"/>
</dbReference>
<evidence type="ECO:0000259" key="7">
    <source>
        <dbReference type="Pfam" id="PF14322"/>
    </source>
</evidence>
<comment type="subcellular location">
    <subcellularLocation>
        <location evidence="1">Cell outer membrane</location>
    </subcellularLocation>
</comment>
<dbReference type="InterPro" id="IPR011990">
    <property type="entry name" value="TPR-like_helical_dom_sf"/>
</dbReference>
<proteinExistence type="inferred from homology"/>
<accession>A0ABV7JFL3</accession>
<dbReference type="EMBL" id="JBHRTA010000009">
    <property type="protein sequence ID" value="MFC3196846.1"/>
    <property type="molecule type" value="Genomic_DNA"/>
</dbReference>
<gene>
    <name evidence="8" type="ORF">ACFOET_04390</name>
</gene>
<dbReference type="Gene3D" id="1.25.40.390">
    <property type="match status" value="1"/>
</dbReference>
<organism evidence="8 9">
    <name type="scientific">Parapedobacter deserti</name>
    <dbReference type="NCBI Taxonomy" id="1912957"/>
    <lineage>
        <taxon>Bacteria</taxon>
        <taxon>Pseudomonadati</taxon>
        <taxon>Bacteroidota</taxon>
        <taxon>Sphingobacteriia</taxon>
        <taxon>Sphingobacteriales</taxon>
        <taxon>Sphingobacteriaceae</taxon>
        <taxon>Parapedobacter</taxon>
    </lineage>
</organism>
<evidence type="ECO:0000259" key="6">
    <source>
        <dbReference type="Pfam" id="PF07980"/>
    </source>
</evidence>
<name>A0ABV7JFL3_9SPHI</name>
<keyword evidence="3" id="KW-0732">Signal</keyword>
<keyword evidence="5" id="KW-0998">Cell outer membrane</keyword>
<evidence type="ECO:0000256" key="2">
    <source>
        <dbReference type="ARBA" id="ARBA00006275"/>
    </source>
</evidence>
<evidence type="ECO:0000256" key="4">
    <source>
        <dbReference type="ARBA" id="ARBA00023136"/>
    </source>
</evidence>
<evidence type="ECO:0000256" key="5">
    <source>
        <dbReference type="ARBA" id="ARBA00023237"/>
    </source>
</evidence>
<protein>
    <submittedName>
        <fullName evidence="8">RagB/SusD family nutrient uptake outer membrane protein</fullName>
    </submittedName>
</protein>
<evidence type="ECO:0000256" key="3">
    <source>
        <dbReference type="ARBA" id="ARBA00022729"/>
    </source>
</evidence>
<evidence type="ECO:0000313" key="8">
    <source>
        <dbReference type="EMBL" id="MFC3196846.1"/>
    </source>
</evidence>
<feature type="domain" description="RagB/SusD" evidence="6">
    <location>
        <begin position="368"/>
        <end position="474"/>
    </location>
</feature>